<dbReference type="SMART" id="SM00220">
    <property type="entry name" value="S_TKc"/>
    <property type="match status" value="1"/>
</dbReference>
<dbReference type="Proteomes" id="UP000064967">
    <property type="component" value="Chromosome"/>
</dbReference>
<accession>A0A0K1Q1Q1</accession>
<keyword evidence="7" id="KW-0472">Membrane</keyword>
<evidence type="ECO:0000256" key="2">
    <source>
        <dbReference type="ARBA" id="ARBA00022741"/>
    </source>
</evidence>
<reference evidence="9 10" key="1">
    <citation type="submission" date="2015-08" db="EMBL/GenBank/DDBJ databases">
        <authorList>
            <person name="Babu N.S."/>
            <person name="Beckwith C.J."/>
            <person name="Beseler K.G."/>
            <person name="Brison A."/>
            <person name="Carone J.V."/>
            <person name="Caskin T.P."/>
            <person name="Diamond M."/>
            <person name="Durham M.E."/>
            <person name="Foxe J.M."/>
            <person name="Go M."/>
            <person name="Henderson B.A."/>
            <person name="Jones I.B."/>
            <person name="McGettigan J.A."/>
            <person name="Micheletti S.J."/>
            <person name="Nasrallah M.E."/>
            <person name="Ortiz D."/>
            <person name="Piller C.R."/>
            <person name="Privatt S.R."/>
            <person name="Schneider S.L."/>
            <person name="Sharp S."/>
            <person name="Smith T.C."/>
            <person name="Stanton J.D."/>
            <person name="Ullery H.E."/>
            <person name="Wilson R.J."/>
            <person name="Serrano M.G."/>
            <person name="Buck G."/>
            <person name="Lee V."/>
            <person name="Wang Y."/>
            <person name="Carvalho R."/>
            <person name="Voegtly L."/>
            <person name="Shi R."/>
            <person name="Duckworth R."/>
            <person name="Johnson A."/>
            <person name="Loviza R."/>
            <person name="Walstead R."/>
            <person name="Shah Z."/>
            <person name="Kiflezghi M."/>
            <person name="Wade K."/>
            <person name="Ball S.L."/>
            <person name="Bradley K.W."/>
            <person name="Asai D.J."/>
            <person name="Bowman C.A."/>
            <person name="Russell D.A."/>
            <person name="Pope W.H."/>
            <person name="Jacobs-Sera D."/>
            <person name="Hendrix R.W."/>
            <person name="Hatfull G.F."/>
        </authorList>
    </citation>
    <scope>NUCLEOTIDE SEQUENCE [LARGE SCALE GENOMIC DNA]</scope>
    <source>
        <strain evidence="9 10">DSM 27648</strain>
    </source>
</reference>
<organism evidence="9 10">
    <name type="scientific">Labilithrix luteola</name>
    <dbReference type="NCBI Taxonomy" id="1391654"/>
    <lineage>
        <taxon>Bacteria</taxon>
        <taxon>Pseudomonadati</taxon>
        <taxon>Myxococcota</taxon>
        <taxon>Polyangia</taxon>
        <taxon>Polyangiales</taxon>
        <taxon>Labilitrichaceae</taxon>
        <taxon>Labilithrix</taxon>
    </lineage>
</organism>
<dbReference type="CDD" id="cd14014">
    <property type="entry name" value="STKc_PknB_like"/>
    <property type="match status" value="1"/>
</dbReference>
<evidence type="ECO:0000256" key="6">
    <source>
        <dbReference type="SAM" id="MobiDB-lite"/>
    </source>
</evidence>
<dbReference type="InterPro" id="IPR017441">
    <property type="entry name" value="Protein_kinase_ATP_BS"/>
</dbReference>
<dbReference type="PANTHER" id="PTHR43289">
    <property type="entry name" value="MITOGEN-ACTIVATED PROTEIN KINASE KINASE KINASE 20-RELATED"/>
    <property type="match status" value="1"/>
</dbReference>
<evidence type="ECO:0000259" key="8">
    <source>
        <dbReference type="PROSITE" id="PS50011"/>
    </source>
</evidence>
<keyword evidence="2 5" id="KW-0547">Nucleotide-binding</keyword>
<keyword evidence="9" id="KW-0723">Serine/threonine-protein kinase</keyword>
<dbReference type="InterPro" id="IPR000719">
    <property type="entry name" value="Prot_kinase_dom"/>
</dbReference>
<dbReference type="EMBL" id="CP012333">
    <property type="protein sequence ID" value="AKU99677.1"/>
    <property type="molecule type" value="Genomic_DNA"/>
</dbReference>
<dbReference type="GO" id="GO:0004674">
    <property type="term" value="F:protein serine/threonine kinase activity"/>
    <property type="evidence" value="ECO:0007669"/>
    <property type="project" value="UniProtKB-KW"/>
</dbReference>
<evidence type="ECO:0000256" key="4">
    <source>
        <dbReference type="ARBA" id="ARBA00022840"/>
    </source>
</evidence>
<dbReference type="STRING" id="1391654.AKJ09_06341"/>
<dbReference type="PANTHER" id="PTHR43289:SF6">
    <property type="entry name" value="SERINE_THREONINE-PROTEIN KINASE NEKL-3"/>
    <property type="match status" value="1"/>
</dbReference>
<feature type="domain" description="Protein kinase" evidence="8">
    <location>
        <begin position="19"/>
        <end position="290"/>
    </location>
</feature>
<keyword evidence="10" id="KW-1185">Reference proteome</keyword>
<dbReference type="AlphaFoldDB" id="A0A0K1Q1Q1"/>
<evidence type="ECO:0000256" key="3">
    <source>
        <dbReference type="ARBA" id="ARBA00022777"/>
    </source>
</evidence>
<dbReference type="Pfam" id="PF00069">
    <property type="entry name" value="Pkinase"/>
    <property type="match status" value="1"/>
</dbReference>
<dbReference type="KEGG" id="llu:AKJ09_06341"/>
<keyword evidence="4 5" id="KW-0067">ATP-binding</keyword>
<dbReference type="InterPro" id="IPR011009">
    <property type="entry name" value="Kinase-like_dom_sf"/>
</dbReference>
<protein>
    <submittedName>
        <fullName evidence="9">Serine/threonine protein kinase</fullName>
    </submittedName>
</protein>
<proteinExistence type="predicted"/>
<dbReference type="SUPFAM" id="SSF56112">
    <property type="entry name" value="Protein kinase-like (PK-like)"/>
    <property type="match status" value="1"/>
</dbReference>
<evidence type="ECO:0000256" key="7">
    <source>
        <dbReference type="SAM" id="Phobius"/>
    </source>
</evidence>
<sequence length="899" mass="97308">MMPNNESKIPVGQTLVGKYRVVREIGRGGMAAVYEAEQLSLGKKVAVKILASELAASTIVIERFFREARAAASVKSPYIVDVYDSGRLDDGRPFIAMELLEGESLYDRMARVRIIDVETTIRCIVHTAKGLIKAHGAGIVHRDLKPENIFLTRSEDGDDTCKILDFGLAKFYAPVNPDKAQKRLTREGAVFGTPAYMSPEQVKGQGNVDHRADLWAVGCMAYECLIGRPVWNMDQGVAMTFAAIATGPIPVPSHARPDLPPAFDAWFKKCLERDPNARYQSAKELADAFVEAWGQRAGSQSFPSIQGVTGRHVPYAAPSSARGGSIGALEAQELSSGVLEGVRTLAPPIGRPSPNPSPVNGGRPGSVASDASAIPLIQRPSFEVPPSEHDNTPSVRSKTSPVRMVFSALFLGASISAAIFVWIRFVNPQVFTPVIMSTSSAAPSSAPSGTPKSSPSVEEPKWGPSIGEGQRLFAQGQFGEAQKKFQDAMAVGGAGAAIGKSFIEQTKFVEKLNGMCKPTFFARPRLSGDKRAERPSIVATAKGALVSWTDDHEQDKREHVYGVLLDGNGHAVGPIRDLTPEATEAQRPQLVNHSADRSVLMWWDAKGREAGVRARFLDADGRIDASKGQSVLVGAARPGSFWPSIDKGPDGGYFVVWQDDRDKDDDLFVRRLSNDLDTVSQETRLTDYVAAPKSKAGPPKIRYPSVAVGPSTLIVAYRLDKDRERSIVRMRVPLSDIDKGGLDEAKDKDKVSREFGDVAPVTPSDDKSAVDAPAVACGAEGCFVVWHVDPAGAFAAMIDPKEGKVIWRKKLGEKSARPSLGVNRGQVAVAYYDAGKIKMSFLSRDGVTAPSTLLRVYDATSPRPSLAGVPDKNEWYLAWQDQENRMVPSEIYAARIVCR</sequence>
<evidence type="ECO:0000313" key="10">
    <source>
        <dbReference type="Proteomes" id="UP000064967"/>
    </source>
</evidence>
<dbReference type="InterPro" id="IPR008271">
    <property type="entry name" value="Ser/Thr_kinase_AS"/>
</dbReference>
<evidence type="ECO:0000256" key="5">
    <source>
        <dbReference type="PROSITE-ProRule" id="PRU10141"/>
    </source>
</evidence>
<feature type="binding site" evidence="5">
    <location>
        <position position="48"/>
    </location>
    <ligand>
        <name>ATP</name>
        <dbReference type="ChEBI" id="CHEBI:30616"/>
    </ligand>
</feature>
<dbReference type="Gene3D" id="3.30.200.20">
    <property type="entry name" value="Phosphorylase Kinase, domain 1"/>
    <property type="match status" value="1"/>
</dbReference>
<dbReference type="GO" id="GO:0005524">
    <property type="term" value="F:ATP binding"/>
    <property type="evidence" value="ECO:0007669"/>
    <property type="project" value="UniProtKB-UniRule"/>
</dbReference>
<dbReference type="PROSITE" id="PS00107">
    <property type="entry name" value="PROTEIN_KINASE_ATP"/>
    <property type="match status" value="1"/>
</dbReference>
<dbReference type="PROSITE" id="PS50011">
    <property type="entry name" value="PROTEIN_KINASE_DOM"/>
    <property type="match status" value="1"/>
</dbReference>
<gene>
    <name evidence="9" type="ORF">AKJ09_06341</name>
</gene>
<keyword evidence="7" id="KW-0812">Transmembrane</keyword>
<feature type="region of interest" description="Disordered" evidence="6">
    <location>
        <begin position="439"/>
        <end position="468"/>
    </location>
</feature>
<feature type="compositionally biased region" description="Low complexity" evidence="6">
    <location>
        <begin position="439"/>
        <end position="456"/>
    </location>
</feature>
<keyword evidence="3 9" id="KW-0418">Kinase</keyword>
<feature type="region of interest" description="Disordered" evidence="6">
    <location>
        <begin position="348"/>
        <end position="369"/>
    </location>
</feature>
<keyword evidence="1" id="KW-0808">Transferase</keyword>
<dbReference type="Gene3D" id="1.10.510.10">
    <property type="entry name" value="Transferase(Phosphotransferase) domain 1"/>
    <property type="match status" value="1"/>
</dbReference>
<evidence type="ECO:0000313" key="9">
    <source>
        <dbReference type="EMBL" id="AKU99677.1"/>
    </source>
</evidence>
<name>A0A0K1Q1Q1_9BACT</name>
<dbReference type="PROSITE" id="PS00108">
    <property type="entry name" value="PROTEIN_KINASE_ST"/>
    <property type="match status" value="1"/>
</dbReference>
<keyword evidence="7" id="KW-1133">Transmembrane helix</keyword>
<evidence type="ECO:0000256" key="1">
    <source>
        <dbReference type="ARBA" id="ARBA00022679"/>
    </source>
</evidence>
<feature type="transmembrane region" description="Helical" evidence="7">
    <location>
        <begin position="404"/>
        <end position="423"/>
    </location>
</feature>